<dbReference type="OrthoDB" id="9033039at2"/>
<comment type="caution">
    <text evidence="1">The sequence shown here is derived from an EMBL/GenBank/DDBJ whole genome shotgun (WGS) entry which is preliminary data.</text>
</comment>
<protein>
    <submittedName>
        <fullName evidence="1">Uncharacterized protein</fullName>
    </submittedName>
</protein>
<keyword evidence="2" id="KW-1185">Reference proteome</keyword>
<dbReference type="EMBL" id="LMWY01000009">
    <property type="protein sequence ID" value="KUO04898.1"/>
    <property type="molecule type" value="Genomic_DNA"/>
</dbReference>
<dbReference type="SUPFAM" id="SSF47598">
    <property type="entry name" value="Ribbon-helix-helix"/>
    <property type="match status" value="1"/>
</dbReference>
<dbReference type="AlphaFoldDB" id="A0A101U6D0"/>
<reference evidence="1 2" key="1">
    <citation type="submission" date="2015-10" db="EMBL/GenBank/DDBJ databases">
        <title>Draft genome sequence of Streptomyces caeruleatus NRRL B-24802, type strain for the species Streptomyces caeruleatus.</title>
        <authorList>
            <person name="Ruckert C."/>
            <person name="Winkler A."/>
            <person name="Kalinowski J."/>
            <person name="Kampfer P."/>
            <person name="Glaeser S."/>
        </authorList>
    </citation>
    <scope>NUCLEOTIDE SEQUENCE [LARGE SCALE GENOMIC DNA]</scope>
    <source>
        <strain evidence="1 2">NRRL B-24802</strain>
    </source>
</reference>
<evidence type="ECO:0000313" key="1">
    <source>
        <dbReference type="EMBL" id="KUO04898.1"/>
    </source>
</evidence>
<proteinExistence type="predicted"/>
<dbReference type="InterPro" id="IPR010985">
    <property type="entry name" value="Ribbon_hlx_hlx"/>
</dbReference>
<dbReference type="STRING" id="661399.AQJ67_09100"/>
<dbReference type="GO" id="GO:0006355">
    <property type="term" value="P:regulation of DNA-templated transcription"/>
    <property type="evidence" value="ECO:0007669"/>
    <property type="project" value="InterPro"/>
</dbReference>
<dbReference type="Proteomes" id="UP000053429">
    <property type="component" value="Unassembled WGS sequence"/>
</dbReference>
<dbReference type="RefSeq" id="WP_062717586.1">
    <property type="nucleotide sequence ID" value="NZ_KQ948926.1"/>
</dbReference>
<evidence type="ECO:0000313" key="2">
    <source>
        <dbReference type="Proteomes" id="UP000053429"/>
    </source>
</evidence>
<sequence length="74" mass="8198">MQTQDTKQLNVRLPAELVDKAKAIAHERGMMLSGYIRTLIERDLEGKETPDETVPPHVLAAAKAFAEALEAGRR</sequence>
<accession>A0A101U6D0</accession>
<gene>
    <name evidence="1" type="ORF">AQJ67_09100</name>
</gene>
<name>A0A101U6D0_9ACTN</name>
<organism evidence="1 2">
    <name type="scientific">Streptomyces caeruleatus</name>
    <dbReference type="NCBI Taxonomy" id="661399"/>
    <lineage>
        <taxon>Bacteria</taxon>
        <taxon>Bacillati</taxon>
        <taxon>Actinomycetota</taxon>
        <taxon>Actinomycetes</taxon>
        <taxon>Kitasatosporales</taxon>
        <taxon>Streptomycetaceae</taxon>
        <taxon>Streptomyces</taxon>
    </lineage>
</organism>